<dbReference type="KEGG" id="aba:Acid345_0883"/>
<evidence type="ECO:0000259" key="6">
    <source>
        <dbReference type="PROSITE" id="PS51007"/>
    </source>
</evidence>
<evidence type="ECO:0000256" key="1">
    <source>
        <dbReference type="ARBA" id="ARBA00022617"/>
    </source>
</evidence>
<dbReference type="GO" id="GO:0046872">
    <property type="term" value="F:metal ion binding"/>
    <property type="evidence" value="ECO:0007669"/>
    <property type="project" value="UniProtKB-KW"/>
</dbReference>
<dbReference type="GO" id="GO:0020037">
    <property type="term" value="F:heme binding"/>
    <property type="evidence" value="ECO:0007669"/>
    <property type="project" value="InterPro"/>
</dbReference>
<dbReference type="Proteomes" id="UP000002432">
    <property type="component" value="Chromosome"/>
</dbReference>
<reference evidence="7 8" key="1">
    <citation type="journal article" date="2009" name="Appl. Environ. Microbiol.">
        <title>Three genomes from the phylum Acidobacteria provide insight into the lifestyles of these microorganisms in soils.</title>
        <authorList>
            <person name="Ward N.L."/>
            <person name="Challacombe J.F."/>
            <person name="Janssen P.H."/>
            <person name="Henrissat B."/>
            <person name="Coutinho P.M."/>
            <person name="Wu M."/>
            <person name="Xie G."/>
            <person name="Haft D.H."/>
            <person name="Sait M."/>
            <person name="Badger J."/>
            <person name="Barabote R.D."/>
            <person name="Bradley B."/>
            <person name="Brettin T.S."/>
            <person name="Brinkac L.M."/>
            <person name="Bruce D."/>
            <person name="Creasy T."/>
            <person name="Daugherty S.C."/>
            <person name="Davidsen T.M."/>
            <person name="DeBoy R.T."/>
            <person name="Detter J.C."/>
            <person name="Dodson R.J."/>
            <person name="Durkin A.S."/>
            <person name="Ganapathy A."/>
            <person name="Gwinn-Giglio M."/>
            <person name="Han C.S."/>
            <person name="Khouri H."/>
            <person name="Kiss H."/>
            <person name="Kothari S.P."/>
            <person name="Madupu R."/>
            <person name="Nelson K.E."/>
            <person name="Nelson W.C."/>
            <person name="Paulsen I."/>
            <person name="Penn K."/>
            <person name="Ren Q."/>
            <person name="Rosovitz M.J."/>
            <person name="Selengut J.D."/>
            <person name="Shrivastava S."/>
            <person name="Sullivan S.A."/>
            <person name="Tapia R."/>
            <person name="Thompson L.S."/>
            <person name="Watkins K.L."/>
            <person name="Yang Q."/>
            <person name="Yu C."/>
            <person name="Zafar N."/>
            <person name="Zhou L."/>
            <person name="Kuske C.R."/>
        </authorList>
    </citation>
    <scope>NUCLEOTIDE SEQUENCE [LARGE SCALE GENOMIC DNA]</scope>
    <source>
        <strain evidence="7 8">Ellin345</strain>
    </source>
</reference>
<dbReference type="HOGENOM" id="CLU_2465002_0_0_0"/>
<evidence type="ECO:0000313" key="7">
    <source>
        <dbReference type="EMBL" id="ABF39886.1"/>
    </source>
</evidence>
<dbReference type="PROSITE" id="PS51257">
    <property type="entry name" value="PROKAR_LIPOPROTEIN"/>
    <property type="match status" value="1"/>
</dbReference>
<keyword evidence="2 4" id="KW-0479">Metal-binding</keyword>
<keyword evidence="8" id="KW-1185">Reference proteome</keyword>
<dbReference type="AlphaFoldDB" id="Q1ITB4"/>
<dbReference type="eggNOG" id="ENOG5033FUH">
    <property type="taxonomic scope" value="Bacteria"/>
</dbReference>
<evidence type="ECO:0000256" key="2">
    <source>
        <dbReference type="ARBA" id="ARBA00022723"/>
    </source>
</evidence>
<evidence type="ECO:0000313" key="8">
    <source>
        <dbReference type="Proteomes" id="UP000002432"/>
    </source>
</evidence>
<feature type="domain" description="Cytochrome c" evidence="6">
    <location>
        <begin position="33"/>
        <end position="88"/>
    </location>
</feature>
<gene>
    <name evidence="7" type="ordered locus">Acid345_0883</name>
</gene>
<keyword evidence="3 4" id="KW-0408">Iron</keyword>
<evidence type="ECO:0000256" key="4">
    <source>
        <dbReference type="PROSITE-ProRule" id="PRU00433"/>
    </source>
</evidence>
<evidence type="ECO:0000256" key="5">
    <source>
        <dbReference type="SAM" id="SignalP"/>
    </source>
</evidence>
<feature type="chain" id="PRO_5004191588" description="Cytochrome c domain-containing protein" evidence="5">
    <location>
        <begin position="20"/>
        <end position="88"/>
    </location>
</feature>
<protein>
    <recommendedName>
        <fullName evidence="6">Cytochrome c domain-containing protein</fullName>
    </recommendedName>
</protein>
<dbReference type="InterPro" id="IPR036909">
    <property type="entry name" value="Cyt_c-like_dom_sf"/>
</dbReference>
<sequence length="88" mass="9313">MKTLLLAGLLIIGGCGVFAQTGGKAAPTISNQSNAPDGARLFAVNCGRCHRPPDQLSPKIAGSVLRHMRVRAMLSKEDEQAILKYLAP</sequence>
<dbReference type="SUPFAM" id="SSF46626">
    <property type="entry name" value="Cytochrome c"/>
    <property type="match status" value="1"/>
</dbReference>
<dbReference type="EnsemblBacteria" id="ABF39886">
    <property type="protein sequence ID" value="ABF39886"/>
    <property type="gene ID" value="Acid345_0883"/>
</dbReference>
<organism evidence="7 8">
    <name type="scientific">Koribacter versatilis (strain Ellin345)</name>
    <dbReference type="NCBI Taxonomy" id="204669"/>
    <lineage>
        <taxon>Bacteria</taxon>
        <taxon>Pseudomonadati</taxon>
        <taxon>Acidobacteriota</taxon>
        <taxon>Terriglobia</taxon>
        <taxon>Terriglobales</taxon>
        <taxon>Candidatus Korobacteraceae</taxon>
        <taxon>Candidatus Korobacter</taxon>
    </lineage>
</organism>
<dbReference type="EMBL" id="CP000360">
    <property type="protein sequence ID" value="ABF39886.1"/>
    <property type="molecule type" value="Genomic_DNA"/>
</dbReference>
<dbReference type="InterPro" id="IPR009056">
    <property type="entry name" value="Cyt_c-like_dom"/>
</dbReference>
<keyword evidence="5" id="KW-0732">Signal</keyword>
<accession>Q1ITB4</accession>
<evidence type="ECO:0000256" key="3">
    <source>
        <dbReference type="ARBA" id="ARBA00023004"/>
    </source>
</evidence>
<feature type="signal peptide" evidence="5">
    <location>
        <begin position="1"/>
        <end position="19"/>
    </location>
</feature>
<dbReference type="GO" id="GO:0009055">
    <property type="term" value="F:electron transfer activity"/>
    <property type="evidence" value="ECO:0007669"/>
    <property type="project" value="InterPro"/>
</dbReference>
<keyword evidence="1 4" id="KW-0349">Heme</keyword>
<name>Q1ITB4_KORVE</name>
<proteinExistence type="predicted"/>
<dbReference type="STRING" id="204669.Acid345_0883"/>
<dbReference type="PROSITE" id="PS51007">
    <property type="entry name" value="CYTC"/>
    <property type="match status" value="1"/>
</dbReference>